<proteinExistence type="predicted"/>
<feature type="domain" description="Serine aminopeptidase S33" evidence="1">
    <location>
        <begin position="49"/>
        <end position="151"/>
    </location>
</feature>
<name>A0ABS5ZAK5_9GAMM</name>
<keyword evidence="2" id="KW-0378">Hydrolase</keyword>
<evidence type="ECO:0000313" key="2">
    <source>
        <dbReference type="EMBL" id="MBU2709932.1"/>
    </source>
</evidence>
<accession>A0ABS5ZAK5</accession>
<dbReference type="InterPro" id="IPR022742">
    <property type="entry name" value="Hydrolase_4"/>
</dbReference>
<dbReference type="GO" id="GO:0016787">
    <property type="term" value="F:hydrolase activity"/>
    <property type="evidence" value="ECO:0007669"/>
    <property type="project" value="UniProtKB-KW"/>
</dbReference>
<dbReference type="Proteomes" id="UP000690515">
    <property type="component" value="Unassembled WGS sequence"/>
</dbReference>
<gene>
    <name evidence="2" type="ORF">KCG35_02555</name>
</gene>
<sequence>MSVSSEVPVIFTCHQQRLMGIVHKTADERVSRGVLIIVGGPQTRVGSHRQFVLLARYLAAAGIPVMRFDYRGLGDSEGSRPGFEYINDDIQAAIDVFYQQVPHLKDIVLWGLCDAASAALLYGFQDKRIAGLVLLNPWVRSEASLAKVYVKNYYLARLINPDLWRKVFSGKFGFTQAFSDLWDNVKQVLFPEQSPQPSKQKSSGHSEAAVDFVTGMRLGLERFKGEILIILSGNDLTADEFRELLNASSPWKQVINQHHVERYEVSGATHTFSSASWRDEVAEKTLAWLKSW</sequence>
<dbReference type="Pfam" id="PF12146">
    <property type="entry name" value="Hydrolase_4"/>
    <property type="match status" value="1"/>
</dbReference>
<protein>
    <submittedName>
        <fullName evidence="2">Hydrolase 1, exosortase A system-associated</fullName>
    </submittedName>
</protein>
<evidence type="ECO:0000313" key="3">
    <source>
        <dbReference type="Proteomes" id="UP000690515"/>
    </source>
</evidence>
<dbReference type="EMBL" id="JAGSOY010000003">
    <property type="protein sequence ID" value="MBU2709932.1"/>
    <property type="molecule type" value="Genomic_DNA"/>
</dbReference>
<dbReference type="RefSeq" id="WP_215818095.1">
    <property type="nucleotide sequence ID" value="NZ_JAGSOY010000003.1"/>
</dbReference>
<dbReference type="NCBIfam" id="TIGR03100">
    <property type="entry name" value="hydr1_PEP"/>
    <property type="match status" value="1"/>
</dbReference>
<dbReference type="SUPFAM" id="SSF53474">
    <property type="entry name" value="alpha/beta-Hydrolases"/>
    <property type="match status" value="1"/>
</dbReference>
<keyword evidence="3" id="KW-1185">Reference proteome</keyword>
<evidence type="ECO:0000259" key="1">
    <source>
        <dbReference type="Pfam" id="PF12146"/>
    </source>
</evidence>
<reference evidence="2 3" key="1">
    <citation type="submission" date="2021-04" db="EMBL/GenBank/DDBJ databases">
        <authorList>
            <person name="Pira H."/>
            <person name="Risdian C."/>
            <person name="Wink J."/>
        </authorList>
    </citation>
    <scope>NUCLEOTIDE SEQUENCE [LARGE SCALE GENOMIC DNA]</scope>
    <source>
        <strain evidence="2 3">WH53</strain>
    </source>
</reference>
<dbReference type="InterPro" id="IPR017531">
    <property type="entry name" value="Hydrolase-1_PEP"/>
</dbReference>
<comment type="caution">
    <text evidence="2">The sequence shown here is derived from an EMBL/GenBank/DDBJ whole genome shotgun (WGS) entry which is preliminary data.</text>
</comment>
<dbReference type="Gene3D" id="3.40.50.1820">
    <property type="entry name" value="alpha/beta hydrolase"/>
    <property type="match status" value="1"/>
</dbReference>
<dbReference type="InterPro" id="IPR029058">
    <property type="entry name" value="AB_hydrolase_fold"/>
</dbReference>
<organism evidence="2 3">
    <name type="scientific">Zooshikella harenae</name>
    <dbReference type="NCBI Taxonomy" id="2827238"/>
    <lineage>
        <taxon>Bacteria</taxon>
        <taxon>Pseudomonadati</taxon>
        <taxon>Pseudomonadota</taxon>
        <taxon>Gammaproteobacteria</taxon>
        <taxon>Oceanospirillales</taxon>
        <taxon>Zooshikellaceae</taxon>
        <taxon>Zooshikella</taxon>
    </lineage>
</organism>